<dbReference type="GO" id="GO:0004642">
    <property type="term" value="F:phosphoribosylformylglycinamidine synthase activity"/>
    <property type="evidence" value="ECO:0007669"/>
    <property type="project" value="TreeGrafter"/>
</dbReference>
<dbReference type="GO" id="GO:0005524">
    <property type="term" value="F:ATP binding"/>
    <property type="evidence" value="ECO:0007669"/>
    <property type="project" value="UniProtKB-KW"/>
</dbReference>
<name>A0A1G6LGQ6_9FIRM</name>
<dbReference type="InterPro" id="IPR010918">
    <property type="entry name" value="PurM-like_C_dom"/>
</dbReference>
<accession>A0A1G6LGQ6</accession>
<keyword evidence="3" id="KW-0547">Nucleotide-binding</keyword>
<dbReference type="PROSITE" id="PS51273">
    <property type="entry name" value="GATASE_TYPE_1"/>
    <property type="match status" value="1"/>
</dbReference>
<dbReference type="InterPro" id="IPR029062">
    <property type="entry name" value="Class_I_gatase-like"/>
</dbReference>
<protein>
    <submittedName>
        <fullName evidence="10">Phosphoribosylformylglycinamidine synthase</fullName>
    </submittedName>
</protein>
<dbReference type="NCBIfam" id="TIGR01857">
    <property type="entry name" value="FGAM-synthase"/>
    <property type="match status" value="1"/>
</dbReference>
<evidence type="ECO:0000256" key="1">
    <source>
        <dbReference type="ARBA" id="ARBA00022598"/>
    </source>
</evidence>
<dbReference type="CDD" id="cd02203">
    <property type="entry name" value="PurL_repeat1"/>
    <property type="match status" value="1"/>
</dbReference>
<evidence type="ECO:0000313" key="10">
    <source>
        <dbReference type="EMBL" id="SDC42612.1"/>
    </source>
</evidence>
<dbReference type="CDD" id="cd01740">
    <property type="entry name" value="GATase1_FGAR_AT"/>
    <property type="match status" value="1"/>
</dbReference>
<evidence type="ECO:0000256" key="2">
    <source>
        <dbReference type="ARBA" id="ARBA00022723"/>
    </source>
</evidence>
<dbReference type="Gene3D" id="3.90.650.10">
    <property type="entry name" value="PurM-like C-terminal domain"/>
    <property type="match status" value="2"/>
</dbReference>
<organism evidence="10 11">
    <name type="scientific">Halanaerobium congolense</name>
    <dbReference type="NCBI Taxonomy" id="54121"/>
    <lineage>
        <taxon>Bacteria</taxon>
        <taxon>Bacillati</taxon>
        <taxon>Bacillota</taxon>
        <taxon>Clostridia</taxon>
        <taxon>Halanaerobiales</taxon>
        <taxon>Halanaerobiaceae</taxon>
        <taxon>Halanaerobium</taxon>
    </lineage>
</organism>
<feature type="domain" description="Phosphoribosylformylglycinamidine synthase linker" evidence="9">
    <location>
        <begin position="182"/>
        <end position="230"/>
    </location>
</feature>
<dbReference type="GO" id="GO:0005737">
    <property type="term" value="C:cytoplasm"/>
    <property type="evidence" value="ECO:0007669"/>
    <property type="project" value="TreeGrafter"/>
</dbReference>
<dbReference type="PANTHER" id="PTHR10099:SF1">
    <property type="entry name" value="PHOSPHORIBOSYLFORMYLGLYCINAMIDINE SYNTHASE"/>
    <property type="match status" value="1"/>
</dbReference>
<dbReference type="Gene3D" id="3.30.1330.10">
    <property type="entry name" value="PurM-like, N-terminal domain"/>
    <property type="match status" value="2"/>
</dbReference>
<dbReference type="InterPro" id="IPR036921">
    <property type="entry name" value="PurM-like_N_sf"/>
</dbReference>
<feature type="domain" description="PurM-like C-terminal" evidence="8">
    <location>
        <begin position="443"/>
        <end position="593"/>
    </location>
</feature>
<evidence type="ECO:0000256" key="5">
    <source>
        <dbReference type="ARBA" id="ARBA00022840"/>
    </source>
</evidence>
<dbReference type="EMBL" id="FMYT01000006">
    <property type="protein sequence ID" value="SDC42612.1"/>
    <property type="molecule type" value="Genomic_DNA"/>
</dbReference>
<feature type="region of interest" description="Disordered" evidence="7">
    <location>
        <begin position="459"/>
        <end position="487"/>
    </location>
</feature>
<keyword evidence="6" id="KW-0460">Magnesium</keyword>
<evidence type="ECO:0000256" key="3">
    <source>
        <dbReference type="ARBA" id="ARBA00022741"/>
    </source>
</evidence>
<dbReference type="AlphaFoldDB" id="A0A1G6LGQ6"/>
<dbReference type="Pfam" id="PF18072">
    <property type="entry name" value="FGAR-AT_linker"/>
    <property type="match status" value="1"/>
</dbReference>
<evidence type="ECO:0000259" key="8">
    <source>
        <dbReference type="Pfam" id="PF02769"/>
    </source>
</evidence>
<gene>
    <name evidence="10" type="ORF">SAMN04488597_10658</name>
</gene>
<dbReference type="InterPro" id="IPR041609">
    <property type="entry name" value="PurL_linker"/>
</dbReference>
<dbReference type="SUPFAM" id="SSF56042">
    <property type="entry name" value="PurM C-terminal domain-like"/>
    <property type="match status" value="2"/>
</dbReference>
<sequence>MADQIRRVFVEKKEGFDVQAEELLHDFRESLELEHLESLRLLNRYDIKDISEKAYHEACETILAELPIDLIYQEKIETEADEEIFAVEYLPGQYDQRADSAEQCIQILNTDEKPTVRVAQIFILKGNLDKKEVEQIKDYYINPVDSREAALEKPETLEMNYKVPEKIETIAGFIEADEDGLKNVLSKLGLAMSMADLKHTQIYFRDEEKRDPTITEIRVLDTYWSDHCRHTTFLTKIEKVEIEASKFTEGIKQAYQEYLNGRQKIYQGEEKDICLMDIALLGMKELRAAGKLDDLEISNEVNAASIEVTVDVDGKDEDWLVMFKNETHNHPTEIEPFGGAATCLGGAIRDPLSGRSYVYQAMRLTGAGDPRTPIEETLAGKLPQKKIVQKASDGYSSYGNQIGLATGLVNEIYNERYLAKHMEIGAVIAAAPKENVVRGEALPGDIIVLLGGKTGRDGCGGATGSSKVHTEDSIEESSAEVQKGNPPTERKIQRLFRNSEVSKKIKVCNDFGAGGVSVAIGELAAALEINLDAVPKKYEGLDGTELAISESQERMAVVIEAADVDEFIQLAAEENLEAAVVAEVKDHHRLIMNWNGADIVNLSRAFLDTNGASQKTEVKVSRPKAEQNYFKNAVFERLTGADTLKEKWLNNLADINVASQKGLIEKFDSSIGAGSVTMPFGGRYQLTPTQAMTAKIPLIQGETNTGTIMSCGYDSKLSTWSPFHGALYAVIESTAKIAAVGGDYSKIRFTFQEYFERLRQNPERWGKPFSALLGAYRAQKDFGLPAIGGKDSMSGSFKEIDVPPTLVSFAVDTVNVNNIISPEFKEAGSKLIYLPVERDEAELPNIEKLKENYSQVEKLISKGKIKAASAITVGGLAEAISKMSFGNKIGAEITADLSEDLLFSPEYGALILEVQENYEPEKLFKGLDYKYLGQTTAEEIIKVKNVEITIEEAIKSWSEPLEKIYKTEAAEDEIAAVVEPELEAELLDFEPYQSEQSLNSKIKTAKPKVLIPVFPGTNCEYDTARQFREAGAEVETFIFKNLEPKQIENSIEKMAALIEESQIVMLPGGFSAGDEPDGSGKFIAAVFRNPEIKEAVMKLLNKRDGLMLGICNGFQALVKLGLLPYGEIRDLTENSPTLTYNTIGRHVSQMVNTKITSNKSPWLANVEVGEIHSIPVSHGEGRFVAEPEMIKKMQENGQIVTQYVNLAGKPTMEIPYNPNGSIAAVEGICSPDGRVFGKMGHSERIGKNVAKNIIGEKDQKLFKAGVNYFKK</sequence>
<dbReference type="CDD" id="cd02204">
    <property type="entry name" value="PurL_repeat2"/>
    <property type="match status" value="1"/>
</dbReference>
<evidence type="ECO:0000313" key="11">
    <source>
        <dbReference type="Proteomes" id="UP000324896"/>
    </source>
</evidence>
<dbReference type="InterPro" id="IPR036676">
    <property type="entry name" value="PurM-like_C_sf"/>
</dbReference>
<dbReference type="PANTHER" id="PTHR10099">
    <property type="entry name" value="PHOSPHORIBOSYLFORMYLGLYCINAMIDINE SYNTHASE"/>
    <property type="match status" value="1"/>
</dbReference>
<evidence type="ECO:0000259" key="9">
    <source>
        <dbReference type="Pfam" id="PF18072"/>
    </source>
</evidence>
<reference evidence="10 11" key="1">
    <citation type="submission" date="2016-10" db="EMBL/GenBank/DDBJ databases">
        <authorList>
            <person name="Varghese N."/>
            <person name="Submissions S."/>
        </authorList>
    </citation>
    <scope>NUCLEOTIDE SEQUENCE [LARGE SCALE GENOMIC DNA]</scope>
    <source>
        <strain evidence="10 11">WG10</strain>
    </source>
</reference>
<evidence type="ECO:0000256" key="4">
    <source>
        <dbReference type="ARBA" id="ARBA00022755"/>
    </source>
</evidence>
<dbReference type="Pfam" id="PF02769">
    <property type="entry name" value="AIRS_C"/>
    <property type="match status" value="2"/>
</dbReference>
<dbReference type="FunFam" id="3.30.1330.10:FF:000013">
    <property type="entry name" value="Phosphoribosylformylglycinamidine synthase"/>
    <property type="match status" value="1"/>
</dbReference>
<dbReference type="Pfam" id="PF13507">
    <property type="entry name" value="GATase_5"/>
    <property type="match status" value="1"/>
</dbReference>
<dbReference type="SUPFAM" id="SSF55326">
    <property type="entry name" value="PurM N-terminal domain-like"/>
    <property type="match status" value="2"/>
</dbReference>
<dbReference type="SMART" id="SM01211">
    <property type="entry name" value="GATase_5"/>
    <property type="match status" value="1"/>
</dbReference>
<dbReference type="GO" id="GO:0046872">
    <property type="term" value="F:metal ion binding"/>
    <property type="evidence" value="ECO:0007669"/>
    <property type="project" value="UniProtKB-KW"/>
</dbReference>
<keyword evidence="2" id="KW-0479">Metal-binding</keyword>
<evidence type="ECO:0000256" key="7">
    <source>
        <dbReference type="SAM" id="MobiDB-lite"/>
    </source>
</evidence>
<keyword evidence="4" id="KW-0658">Purine biosynthesis</keyword>
<proteinExistence type="predicted"/>
<dbReference type="RefSeq" id="WP_149796704.1">
    <property type="nucleotide sequence ID" value="NZ_FMYT01000006.1"/>
</dbReference>
<keyword evidence="1" id="KW-0436">Ligase</keyword>
<dbReference type="InterPro" id="IPR010141">
    <property type="entry name" value="FGAM_synthase"/>
</dbReference>
<dbReference type="SUPFAM" id="SSF52317">
    <property type="entry name" value="Class I glutamine amidotransferase-like"/>
    <property type="match status" value="1"/>
</dbReference>
<dbReference type="GO" id="GO:0006164">
    <property type="term" value="P:purine nucleotide biosynthetic process"/>
    <property type="evidence" value="ECO:0007669"/>
    <property type="project" value="UniProtKB-KW"/>
</dbReference>
<feature type="domain" description="PurM-like C-terminal" evidence="8">
    <location>
        <begin position="850"/>
        <end position="940"/>
    </location>
</feature>
<dbReference type="Proteomes" id="UP000324896">
    <property type="component" value="Unassembled WGS sequence"/>
</dbReference>
<dbReference type="Gene3D" id="3.40.50.880">
    <property type="match status" value="1"/>
</dbReference>
<keyword evidence="5" id="KW-0067">ATP-binding</keyword>
<evidence type="ECO:0000256" key="6">
    <source>
        <dbReference type="ARBA" id="ARBA00022842"/>
    </source>
</evidence>